<sequence length="125" mass="14377">MSNIHNSDHENPYTIDDHDKIQLKLVTKDYVDEFDLVEIVSDPIDIVAELTINVEVKDELNTNMEPKSIVNESVEEPIHFLTIAKKVPTDDIEPKPYAIDLDVNTTNPDRFEAIIPRKKLRLARI</sequence>
<name>A0ABR0QBQ7_GOSAR</name>
<gene>
    <name evidence="1" type="ORF">PVK06_012527</name>
</gene>
<proteinExistence type="predicted"/>
<dbReference type="Proteomes" id="UP001358586">
    <property type="component" value="Chromosome 4"/>
</dbReference>
<protein>
    <submittedName>
        <fullName evidence="1">Uncharacterized protein</fullName>
    </submittedName>
</protein>
<evidence type="ECO:0000313" key="2">
    <source>
        <dbReference type="Proteomes" id="UP001358586"/>
    </source>
</evidence>
<reference evidence="1 2" key="1">
    <citation type="submission" date="2023-03" db="EMBL/GenBank/DDBJ databases">
        <title>WGS of Gossypium arboreum.</title>
        <authorList>
            <person name="Yu D."/>
        </authorList>
    </citation>
    <scope>NUCLEOTIDE SEQUENCE [LARGE SCALE GENOMIC DNA]</scope>
    <source>
        <tissue evidence="1">Leaf</tissue>
    </source>
</reference>
<evidence type="ECO:0000313" key="1">
    <source>
        <dbReference type="EMBL" id="KAK5836727.1"/>
    </source>
</evidence>
<keyword evidence="2" id="KW-1185">Reference proteome</keyword>
<dbReference type="EMBL" id="JARKNE010000004">
    <property type="protein sequence ID" value="KAK5836727.1"/>
    <property type="molecule type" value="Genomic_DNA"/>
</dbReference>
<organism evidence="1 2">
    <name type="scientific">Gossypium arboreum</name>
    <name type="common">Tree cotton</name>
    <name type="synonym">Gossypium nanking</name>
    <dbReference type="NCBI Taxonomy" id="29729"/>
    <lineage>
        <taxon>Eukaryota</taxon>
        <taxon>Viridiplantae</taxon>
        <taxon>Streptophyta</taxon>
        <taxon>Embryophyta</taxon>
        <taxon>Tracheophyta</taxon>
        <taxon>Spermatophyta</taxon>
        <taxon>Magnoliopsida</taxon>
        <taxon>eudicotyledons</taxon>
        <taxon>Gunneridae</taxon>
        <taxon>Pentapetalae</taxon>
        <taxon>rosids</taxon>
        <taxon>malvids</taxon>
        <taxon>Malvales</taxon>
        <taxon>Malvaceae</taxon>
        <taxon>Malvoideae</taxon>
        <taxon>Gossypium</taxon>
    </lineage>
</organism>
<comment type="caution">
    <text evidence="1">The sequence shown here is derived from an EMBL/GenBank/DDBJ whole genome shotgun (WGS) entry which is preliminary data.</text>
</comment>
<accession>A0ABR0QBQ7</accession>